<keyword evidence="4" id="KW-0716">Sensory transduction</keyword>
<keyword evidence="10" id="KW-0675">Receptor</keyword>
<dbReference type="RefSeq" id="XP_014251146.1">
    <property type="nucleotide sequence ID" value="XM_014395660.1"/>
</dbReference>
<accession>A0A8I6RTC5</accession>
<keyword evidence="5 13" id="KW-0812">Transmembrane</keyword>
<dbReference type="GO" id="GO:0005886">
    <property type="term" value="C:plasma membrane"/>
    <property type="evidence" value="ECO:0007669"/>
    <property type="project" value="UniProtKB-SubCell"/>
</dbReference>
<evidence type="ECO:0000256" key="7">
    <source>
        <dbReference type="ARBA" id="ARBA00022989"/>
    </source>
</evidence>
<reference evidence="14" key="1">
    <citation type="submission" date="2022-01" db="UniProtKB">
        <authorList>
            <consortium name="EnsemblMetazoa"/>
        </authorList>
    </citation>
    <scope>IDENTIFICATION</scope>
</reference>
<keyword evidence="3" id="KW-1003">Cell membrane</keyword>
<dbReference type="GO" id="GO:0005044">
    <property type="term" value="F:scavenger receptor activity"/>
    <property type="evidence" value="ECO:0007669"/>
    <property type="project" value="TreeGrafter"/>
</dbReference>
<evidence type="ECO:0000256" key="9">
    <source>
        <dbReference type="ARBA" id="ARBA00023157"/>
    </source>
</evidence>
<dbReference type="OrthoDB" id="10024078at2759"/>
<dbReference type="Pfam" id="PF01130">
    <property type="entry name" value="CD36"/>
    <property type="match status" value="1"/>
</dbReference>
<keyword evidence="11" id="KW-0325">Glycoprotein</keyword>
<name>A0A8I6RTC5_CIMLE</name>
<dbReference type="PRINTS" id="PR01610">
    <property type="entry name" value="CD36ANTIGEN"/>
</dbReference>
<keyword evidence="9 12" id="KW-1015">Disulfide bond</keyword>
<dbReference type="PANTHER" id="PTHR11923:SF69">
    <property type="entry name" value="SENSORY NEURON MEMBRANE PROTEIN 1"/>
    <property type="match status" value="1"/>
</dbReference>
<evidence type="ECO:0000256" key="5">
    <source>
        <dbReference type="ARBA" id="ARBA00022692"/>
    </source>
</evidence>
<dbReference type="AlphaFoldDB" id="A0A8I6RTC5"/>
<evidence type="ECO:0000256" key="4">
    <source>
        <dbReference type="ARBA" id="ARBA00022606"/>
    </source>
</evidence>
<dbReference type="PRINTS" id="PR01609">
    <property type="entry name" value="CD36FAMILY"/>
</dbReference>
<dbReference type="EnsemblMetazoa" id="XM_014395660.1">
    <property type="protein sequence ID" value="XP_014251146.1"/>
    <property type="gene ID" value="LOC106667607"/>
</dbReference>
<organism evidence="14 15">
    <name type="scientific">Cimex lectularius</name>
    <name type="common">Bed bug</name>
    <name type="synonym">Acanthia lectularia</name>
    <dbReference type="NCBI Taxonomy" id="79782"/>
    <lineage>
        <taxon>Eukaryota</taxon>
        <taxon>Metazoa</taxon>
        <taxon>Ecdysozoa</taxon>
        <taxon>Arthropoda</taxon>
        <taxon>Hexapoda</taxon>
        <taxon>Insecta</taxon>
        <taxon>Pterygota</taxon>
        <taxon>Neoptera</taxon>
        <taxon>Paraneoptera</taxon>
        <taxon>Hemiptera</taxon>
        <taxon>Heteroptera</taxon>
        <taxon>Panheteroptera</taxon>
        <taxon>Cimicomorpha</taxon>
        <taxon>Cimicidae</taxon>
        <taxon>Cimex</taxon>
    </lineage>
</organism>
<dbReference type="GO" id="GO:0007608">
    <property type="term" value="P:sensory perception of smell"/>
    <property type="evidence" value="ECO:0007669"/>
    <property type="project" value="UniProtKB-KW"/>
</dbReference>
<keyword evidence="15" id="KW-1185">Reference proteome</keyword>
<comment type="similarity">
    <text evidence="2">Belongs to the CD36 family.</text>
</comment>
<keyword evidence="7 13" id="KW-1133">Transmembrane helix</keyword>
<feature type="disulfide bond" evidence="12">
    <location>
        <begin position="294"/>
        <end position="349"/>
    </location>
</feature>
<evidence type="ECO:0000256" key="3">
    <source>
        <dbReference type="ARBA" id="ARBA00022475"/>
    </source>
</evidence>
<keyword evidence="6" id="KW-0552">Olfaction</keyword>
<evidence type="ECO:0000256" key="8">
    <source>
        <dbReference type="ARBA" id="ARBA00023136"/>
    </source>
</evidence>
<dbReference type="OMA" id="QRKSSYH"/>
<evidence type="ECO:0000256" key="13">
    <source>
        <dbReference type="SAM" id="Phobius"/>
    </source>
</evidence>
<evidence type="ECO:0000313" key="15">
    <source>
        <dbReference type="Proteomes" id="UP000494040"/>
    </source>
</evidence>
<evidence type="ECO:0000256" key="1">
    <source>
        <dbReference type="ARBA" id="ARBA00004651"/>
    </source>
</evidence>
<feature type="transmembrane region" description="Helical" evidence="13">
    <location>
        <begin position="460"/>
        <end position="479"/>
    </location>
</feature>
<evidence type="ECO:0000256" key="12">
    <source>
        <dbReference type="PIRSR" id="PIRSR605428-52"/>
    </source>
</evidence>
<feature type="disulfide bond" evidence="12">
    <location>
        <begin position="265"/>
        <end position="330"/>
    </location>
</feature>
<evidence type="ECO:0000256" key="11">
    <source>
        <dbReference type="ARBA" id="ARBA00023180"/>
    </source>
</evidence>
<evidence type="ECO:0008006" key="16">
    <source>
        <dbReference type="Google" id="ProtNLM"/>
    </source>
</evidence>
<evidence type="ECO:0000256" key="6">
    <source>
        <dbReference type="ARBA" id="ARBA00022725"/>
    </source>
</evidence>
<protein>
    <recommendedName>
        <fullName evidence="16">Sensory neuron membrane protein 1</fullName>
    </recommendedName>
</protein>
<sequence>MKAPMKLGVAGVIVFLVGTVVGFWGFYKFLYYKIGQSVALSKDSEMRKTWSKMPLALEFKVHIFNVTNPDEAHDGAKPNVKEIGPYFFEEWKEKVNLEDDNTDDTVSFNMKAKWIFRPDLSGGLTGEEVVFIPHPALLSMVLTAEKEKPGALPMLAKALPPLFNFPSTVFVPVKAMDILFRGIPINCTSTEFGPKAVCTMIRQNPRGMIPDGKNIFLFSFFGAKNNTPEAGRFTVHRGVRNPKEVGMMVKFNGKTEQNVWSGPECNALKGTDSTIFPPFLSKDEEALSFAPDLCRSIGARYQHPTVYKGIPGNFYTATLGDMSANEDEKCFCPSPTTCLKKGAFDIYKCAGAPIILTLPHFYEADPSYLDEIDGLHPQAEKHQIFINFEPITGTPLGARKRLQFNIGIHAIKKVPLMKSLPTALVPMFWVEEGLELNQDFIDILDANLFRTLRIIGVAKWVITILGLILIGAGVLLHFYRQKGSAEENTKNVNVSSVTPKKY</sequence>
<evidence type="ECO:0000256" key="2">
    <source>
        <dbReference type="ARBA" id="ARBA00010532"/>
    </source>
</evidence>
<proteinExistence type="inferred from homology"/>
<feature type="transmembrane region" description="Helical" evidence="13">
    <location>
        <begin position="7"/>
        <end position="27"/>
    </location>
</feature>
<feature type="disulfide bond" evidence="12">
    <location>
        <begin position="332"/>
        <end position="338"/>
    </location>
</feature>
<keyword evidence="8 13" id="KW-0472">Membrane</keyword>
<dbReference type="InterPro" id="IPR005428">
    <property type="entry name" value="CD36/SCARB1/SNMP1"/>
</dbReference>
<dbReference type="GeneID" id="106667607"/>
<dbReference type="PANTHER" id="PTHR11923">
    <property type="entry name" value="SCAVENGER RECEPTOR CLASS B TYPE-1 SR-B1"/>
    <property type="match status" value="1"/>
</dbReference>
<dbReference type="Proteomes" id="UP000494040">
    <property type="component" value="Unassembled WGS sequence"/>
</dbReference>
<comment type="subcellular location">
    <subcellularLocation>
        <location evidence="1">Cell membrane</location>
        <topology evidence="1">Multi-pass membrane protein</topology>
    </subcellularLocation>
</comment>
<evidence type="ECO:0000313" key="14">
    <source>
        <dbReference type="EnsemblMetazoa" id="XP_014251146.1"/>
    </source>
</evidence>
<dbReference type="KEGG" id="clec:106667607"/>
<dbReference type="GO" id="GO:0005737">
    <property type="term" value="C:cytoplasm"/>
    <property type="evidence" value="ECO:0007669"/>
    <property type="project" value="TreeGrafter"/>
</dbReference>
<evidence type="ECO:0000256" key="10">
    <source>
        <dbReference type="ARBA" id="ARBA00023170"/>
    </source>
</evidence>
<dbReference type="InterPro" id="IPR002159">
    <property type="entry name" value="CD36_fam"/>
</dbReference>